<comment type="caution">
    <text evidence="13">The sequence shown here is derived from an EMBL/GenBank/DDBJ whole genome shotgun (WGS) entry which is preliminary data.</text>
</comment>
<dbReference type="Pfam" id="PF01061">
    <property type="entry name" value="ABC2_membrane"/>
    <property type="match status" value="1"/>
</dbReference>
<keyword evidence="9" id="KW-0625">Polysaccharide transport</keyword>
<evidence type="ECO:0000259" key="12">
    <source>
        <dbReference type="PROSITE" id="PS51012"/>
    </source>
</evidence>
<evidence type="ECO:0000256" key="10">
    <source>
        <dbReference type="ARBA" id="ARBA00023136"/>
    </source>
</evidence>
<dbReference type="PANTHER" id="PTHR30413">
    <property type="entry name" value="INNER MEMBRANE TRANSPORT PERMEASE"/>
    <property type="match status" value="1"/>
</dbReference>
<dbReference type="EMBL" id="JABUFE010000001">
    <property type="protein sequence ID" value="NSX53898.1"/>
    <property type="molecule type" value="Genomic_DNA"/>
</dbReference>
<evidence type="ECO:0000313" key="13">
    <source>
        <dbReference type="EMBL" id="NSX53898.1"/>
    </source>
</evidence>
<keyword evidence="5" id="KW-0762">Sugar transport</keyword>
<feature type="transmembrane region" description="Helical" evidence="11">
    <location>
        <begin position="123"/>
        <end position="148"/>
    </location>
</feature>
<keyword evidence="7" id="KW-0972">Capsule biogenesis/degradation</keyword>
<protein>
    <recommendedName>
        <fullName evidence="11">Transport permease protein</fullName>
    </recommendedName>
</protein>
<comment type="similarity">
    <text evidence="2 11">Belongs to the ABC-2 integral membrane protein family.</text>
</comment>
<evidence type="ECO:0000256" key="8">
    <source>
        <dbReference type="ARBA" id="ARBA00022989"/>
    </source>
</evidence>
<dbReference type="InterPro" id="IPR013525">
    <property type="entry name" value="ABC2_TM"/>
</dbReference>
<feature type="transmembrane region" description="Helical" evidence="11">
    <location>
        <begin position="76"/>
        <end position="94"/>
    </location>
</feature>
<evidence type="ECO:0000256" key="3">
    <source>
        <dbReference type="ARBA" id="ARBA00022448"/>
    </source>
</evidence>
<keyword evidence="6 11" id="KW-0812">Transmembrane</keyword>
<keyword evidence="3 11" id="KW-0813">Transport</keyword>
<dbReference type="PRINTS" id="PR00164">
    <property type="entry name" value="ABC2TRNSPORT"/>
</dbReference>
<keyword evidence="14" id="KW-1185">Reference proteome</keyword>
<sequence>MSATHNNTKPPVPKFSNSGSTRRYATLRTIIALILREMSTRYGRSPGGYVWAVLEPLAAIIVLAVALSLIIRNPPLGTSFILFYATGFLPFSLYQNLSLTISRAIVFSKALLFYPVVTWLDAILARFILNSLTGVMVAYLLLIILLNLTETRTVLEIGPIVSGIALSMLLGLSVGTLNCAFLGLFPTWDVIWSVITRPLFLASGILFIYEDLPTVAQNILWYNPLMHISGLFRSGFYPMYNPIYVSELYVIMSSLIALALGLLLLGRYHNDILNN</sequence>
<dbReference type="PANTHER" id="PTHR30413:SF10">
    <property type="entry name" value="CAPSULE POLYSACCHARIDE EXPORT INNER-MEMBRANE PROTEIN CTRC"/>
    <property type="match status" value="1"/>
</dbReference>
<dbReference type="InterPro" id="IPR047817">
    <property type="entry name" value="ABC2_TM_bact-type"/>
</dbReference>
<comment type="caution">
    <text evidence="11">Lacks conserved residue(s) required for the propagation of feature annotation.</text>
</comment>
<evidence type="ECO:0000256" key="9">
    <source>
        <dbReference type="ARBA" id="ARBA00023047"/>
    </source>
</evidence>
<evidence type="ECO:0000256" key="7">
    <source>
        <dbReference type="ARBA" id="ARBA00022903"/>
    </source>
</evidence>
<dbReference type="PROSITE" id="PS51012">
    <property type="entry name" value="ABC_TM2"/>
    <property type="match status" value="1"/>
</dbReference>
<evidence type="ECO:0000256" key="6">
    <source>
        <dbReference type="ARBA" id="ARBA00022692"/>
    </source>
</evidence>
<name>A0ABX2ILY9_9RHOB</name>
<feature type="transmembrane region" description="Helical" evidence="11">
    <location>
        <begin position="160"/>
        <end position="184"/>
    </location>
</feature>
<evidence type="ECO:0000256" key="4">
    <source>
        <dbReference type="ARBA" id="ARBA00022475"/>
    </source>
</evidence>
<comment type="subcellular location">
    <subcellularLocation>
        <location evidence="11">Cell inner membrane</location>
        <topology evidence="11">Multi-pass membrane protein</topology>
    </subcellularLocation>
    <subcellularLocation>
        <location evidence="1">Cell membrane</location>
        <topology evidence="1">Multi-pass membrane protein</topology>
    </subcellularLocation>
</comment>
<gene>
    <name evidence="13" type="ORF">HRQ87_03695</name>
</gene>
<evidence type="ECO:0000256" key="11">
    <source>
        <dbReference type="RuleBase" id="RU361157"/>
    </source>
</evidence>
<proteinExistence type="inferred from homology"/>
<dbReference type="RefSeq" id="WP_174135305.1">
    <property type="nucleotide sequence ID" value="NZ_JABUFE010000001.1"/>
</dbReference>
<dbReference type="Proteomes" id="UP000777935">
    <property type="component" value="Unassembled WGS sequence"/>
</dbReference>
<feature type="transmembrane region" description="Helical" evidence="11">
    <location>
        <begin position="48"/>
        <end position="70"/>
    </location>
</feature>
<feature type="transmembrane region" description="Helical" evidence="11">
    <location>
        <begin position="246"/>
        <end position="265"/>
    </location>
</feature>
<keyword evidence="4 11" id="KW-1003">Cell membrane</keyword>
<keyword evidence="10 11" id="KW-0472">Membrane</keyword>
<keyword evidence="8 11" id="KW-1133">Transmembrane helix</keyword>
<reference evidence="13 14" key="1">
    <citation type="submission" date="2020-06" db="EMBL/GenBank/DDBJ databases">
        <title>Sulfitobacter algicola sp. nov., isolated from green algae.</title>
        <authorList>
            <person name="Wang C."/>
        </authorList>
    </citation>
    <scope>NUCLEOTIDE SEQUENCE [LARGE SCALE GENOMIC DNA]</scope>
    <source>
        <strain evidence="13 14">1151</strain>
    </source>
</reference>
<evidence type="ECO:0000256" key="1">
    <source>
        <dbReference type="ARBA" id="ARBA00004651"/>
    </source>
</evidence>
<evidence type="ECO:0000313" key="14">
    <source>
        <dbReference type="Proteomes" id="UP000777935"/>
    </source>
</evidence>
<evidence type="ECO:0000256" key="2">
    <source>
        <dbReference type="ARBA" id="ARBA00007783"/>
    </source>
</evidence>
<organism evidence="13 14">
    <name type="scientific">Parasulfitobacter algicola</name>
    <dbReference type="NCBI Taxonomy" id="2614809"/>
    <lineage>
        <taxon>Bacteria</taxon>
        <taxon>Pseudomonadati</taxon>
        <taxon>Pseudomonadota</taxon>
        <taxon>Alphaproteobacteria</taxon>
        <taxon>Rhodobacterales</taxon>
        <taxon>Roseobacteraceae</taxon>
        <taxon>Parasulfitobacter</taxon>
    </lineage>
</organism>
<evidence type="ECO:0000256" key="5">
    <source>
        <dbReference type="ARBA" id="ARBA00022597"/>
    </source>
</evidence>
<dbReference type="InterPro" id="IPR000412">
    <property type="entry name" value="ABC_2_transport"/>
</dbReference>
<feature type="domain" description="ABC transmembrane type-2" evidence="12">
    <location>
        <begin position="47"/>
        <end position="268"/>
    </location>
</feature>
<accession>A0ABX2ILY9</accession>